<dbReference type="SUPFAM" id="SSF56601">
    <property type="entry name" value="beta-lactamase/transpeptidase-like"/>
    <property type="match status" value="1"/>
</dbReference>
<feature type="signal peptide" evidence="1">
    <location>
        <begin position="1"/>
        <end position="16"/>
    </location>
</feature>
<dbReference type="Gene3D" id="3.40.710.10">
    <property type="entry name" value="DD-peptidase/beta-lactamase superfamily"/>
    <property type="match status" value="1"/>
</dbReference>
<reference evidence="3" key="1">
    <citation type="journal article" date="2014" name="Genome Announc.">
        <title>Draft Genome Sequences of Marine Flavobacterium Nonlabens Strains NR17, NR24, NR27, NR32, NR33, and Ara13.</title>
        <authorList>
            <person name="Nakanishi M."/>
            <person name="Meirelles P."/>
            <person name="Suzuki R."/>
            <person name="Takatani N."/>
            <person name="Mino S."/>
            <person name="Suda W."/>
            <person name="Oshima K."/>
            <person name="Hattori M."/>
            <person name="Ohkuma M."/>
            <person name="Hosokawa M."/>
            <person name="Miyashita K."/>
            <person name="Thompson F.L."/>
            <person name="Niwa A."/>
            <person name="Sawabe T."/>
            <person name="Sawabe T."/>
        </authorList>
    </citation>
    <scope>NUCLEOTIDE SEQUENCE [LARGE SCALE GENOMIC DNA]</scope>
    <source>
        <strain evidence="3">JCM 19294</strain>
    </source>
</reference>
<evidence type="ECO:0000256" key="1">
    <source>
        <dbReference type="SAM" id="SignalP"/>
    </source>
</evidence>
<keyword evidence="1" id="KW-0732">Signal</keyword>
<dbReference type="AlphaFoldDB" id="A0A090Q768"/>
<organism evidence="3 4">
    <name type="scientific">Nonlabens tegetincola</name>
    <dbReference type="NCBI Taxonomy" id="323273"/>
    <lineage>
        <taxon>Bacteria</taxon>
        <taxon>Pseudomonadati</taxon>
        <taxon>Bacteroidota</taxon>
        <taxon>Flavobacteriia</taxon>
        <taxon>Flavobacteriales</taxon>
        <taxon>Flavobacteriaceae</taxon>
        <taxon>Nonlabens</taxon>
    </lineage>
</organism>
<comment type="caution">
    <text evidence="3">The sequence shown here is derived from an EMBL/GenBank/DDBJ whole genome shotgun (WGS) entry which is preliminary data.</text>
</comment>
<dbReference type="STRING" id="319236.BST91_06200"/>
<dbReference type="eggNOG" id="COG1680">
    <property type="taxonomic scope" value="Bacteria"/>
</dbReference>
<feature type="domain" description="Beta-lactamase-related" evidence="2">
    <location>
        <begin position="70"/>
        <end position="338"/>
    </location>
</feature>
<dbReference type="InterPro" id="IPR001466">
    <property type="entry name" value="Beta-lactam-related"/>
</dbReference>
<sequence length="365" mass="40774">MKYLLFLLFLSFLACSSDDNNVDDQIQETGMYFPPSDSNDWETQSTQSLNWNDQKLNDLFSFLENNETRAFIVLVNGKIIVEQYWNTDLQSQPFTANSNWYWASASKSLTGTMVGVAQEEGFLNIADKTSDYLGPGWTTMPSDKEDEISLFHQLTFTTGIDYNVSNSDCTDPACLTYLSDAGSQWYYHNATYTLLKDVLEVATGTSLNNYTDSSIENKIGMNGFWLPLSGGYGSTYYSTARDAARFGLLTLNEGQWDSTTVLGDSTYFNDMVSTSQNLNPSYGYLWWLNGKNSIVFPSSSNSFPTSLTPSAPDDMICALGKNGQIIDVIPSLDMVVVRMGDSPANELVPIVFHDELWELLNQVIN</sequence>
<gene>
    <name evidence="3" type="ORF">JCM19294_139</name>
</gene>
<dbReference type="RefSeq" id="WP_042279316.1">
    <property type="nucleotide sequence ID" value="NZ_BBML01000006.1"/>
</dbReference>
<evidence type="ECO:0000259" key="2">
    <source>
        <dbReference type="Pfam" id="PF00144"/>
    </source>
</evidence>
<feature type="chain" id="PRO_5001861893" evidence="1">
    <location>
        <begin position="17"/>
        <end position="365"/>
    </location>
</feature>
<dbReference type="PROSITE" id="PS51257">
    <property type="entry name" value="PROKAR_LIPOPROTEIN"/>
    <property type="match status" value="1"/>
</dbReference>
<keyword evidence="4" id="KW-1185">Reference proteome</keyword>
<proteinExistence type="predicted"/>
<dbReference type="PANTHER" id="PTHR43283">
    <property type="entry name" value="BETA-LACTAMASE-RELATED"/>
    <property type="match status" value="1"/>
</dbReference>
<evidence type="ECO:0000313" key="4">
    <source>
        <dbReference type="Proteomes" id="UP000029221"/>
    </source>
</evidence>
<dbReference type="InterPro" id="IPR050789">
    <property type="entry name" value="Diverse_Enzym_Activities"/>
</dbReference>
<dbReference type="EMBL" id="BBML01000006">
    <property type="protein sequence ID" value="GAK97603.1"/>
    <property type="molecule type" value="Genomic_DNA"/>
</dbReference>
<accession>A0A090Q768</accession>
<protein>
    <submittedName>
        <fullName evidence="3">Beta-lactamase</fullName>
    </submittedName>
</protein>
<dbReference type="Pfam" id="PF00144">
    <property type="entry name" value="Beta-lactamase"/>
    <property type="match status" value="1"/>
</dbReference>
<evidence type="ECO:0000313" key="3">
    <source>
        <dbReference type="EMBL" id="GAK97603.1"/>
    </source>
</evidence>
<dbReference type="InterPro" id="IPR012338">
    <property type="entry name" value="Beta-lactam/transpept-like"/>
</dbReference>
<dbReference type="PANTHER" id="PTHR43283:SF7">
    <property type="entry name" value="BETA-LACTAMASE-RELATED DOMAIN-CONTAINING PROTEIN"/>
    <property type="match status" value="1"/>
</dbReference>
<name>A0A090Q768_9FLAO</name>
<dbReference type="Proteomes" id="UP000029221">
    <property type="component" value="Unassembled WGS sequence"/>
</dbReference>